<dbReference type="EMBL" id="HBUE01311057">
    <property type="protein sequence ID" value="CAG6583311.1"/>
    <property type="molecule type" value="Transcribed_RNA"/>
</dbReference>
<evidence type="ECO:0000313" key="3">
    <source>
        <dbReference type="EMBL" id="CAG6531455.1"/>
    </source>
</evidence>
<dbReference type="EMBL" id="HBUE01204802">
    <property type="protein sequence ID" value="CAG6531455.1"/>
    <property type="molecule type" value="Transcribed_RNA"/>
</dbReference>
<keyword evidence="2" id="KW-0472">Membrane</keyword>
<dbReference type="AlphaFoldDB" id="A0A8D8HAP2"/>
<reference evidence="3" key="1">
    <citation type="submission" date="2021-05" db="EMBL/GenBank/DDBJ databases">
        <authorList>
            <person name="Alioto T."/>
            <person name="Alioto T."/>
            <person name="Gomez Garrido J."/>
        </authorList>
    </citation>
    <scope>NUCLEOTIDE SEQUENCE</scope>
</reference>
<keyword evidence="2" id="KW-0812">Transmembrane</keyword>
<dbReference type="SUPFAM" id="SSF55729">
    <property type="entry name" value="Acyl-CoA N-acyltransferases (Nat)"/>
    <property type="match status" value="1"/>
</dbReference>
<name>A0A8D8HAP2_CULPI</name>
<dbReference type="InterPro" id="IPR016181">
    <property type="entry name" value="Acyl_CoA_acyltransferase"/>
</dbReference>
<organism evidence="3">
    <name type="scientific">Culex pipiens</name>
    <name type="common">House mosquito</name>
    <dbReference type="NCBI Taxonomy" id="7175"/>
    <lineage>
        <taxon>Eukaryota</taxon>
        <taxon>Metazoa</taxon>
        <taxon>Ecdysozoa</taxon>
        <taxon>Arthropoda</taxon>
        <taxon>Hexapoda</taxon>
        <taxon>Insecta</taxon>
        <taxon>Pterygota</taxon>
        <taxon>Neoptera</taxon>
        <taxon>Endopterygota</taxon>
        <taxon>Diptera</taxon>
        <taxon>Nematocera</taxon>
        <taxon>Culicoidea</taxon>
        <taxon>Culicidae</taxon>
        <taxon>Culicinae</taxon>
        <taxon>Culicini</taxon>
        <taxon>Culex</taxon>
        <taxon>Culex</taxon>
    </lineage>
</organism>
<protein>
    <submittedName>
        <fullName evidence="3">(northern house mosquito) hypothetical protein</fullName>
    </submittedName>
</protein>
<evidence type="ECO:0000256" key="1">
    <source>
        <dbReference type="SAM" id="MobiDB-lite"/>
    </source>
</evidence>
<feature type="region of interest" description="Disordered" evidence="1">
    <location>
        <begin position="142"/>
        <end position="162"/>
    </location>
</feature>
<keyword evidence="2" id="KW-1133">Transmembrane helix</keyword>
<proteinExistence type="predicted"/>
<feature type="transmembrane region" description="Helical" evidence="2">
    <location>
        <begin position="35"/>
        <end position="56"/>
    </location>
</feature>
<feature type="compositionally biased region" description="Basic residues" evidence="1">
    <location>
        <begin position="142"/>
        <end position="155"/>
    </location>
</feature>
<evidence type="ECO:0000256" key="2">
    <source>
        <dbReference type="SAM" id="Phobius"/>
    </source>
</evidence>
<sequence>MTAARRTRTRARCNIVLVLFLNCNTRSFNNQVNKIFVEHFTWFSSYLYVFTSFYFLQNLTTTQNRPPIYLFAKLTSNKLFGFIYFRYFRSVFHQTAQEIRDLDFSPAWTRTRLARALISYDLQKSSGRIRYTTTTITNFKRHRRGSLKHSTRRGRSGQAARRSQLLHTSQYWFLELVKPLLYRFTVDMSTQQPETRRITRQNSLSLVSLAT</sequence>
<accession>A0A8D8HAP2</accession>